<dbReference type="EMBL" id="CABN01000001">
    <property type="protein sequence ID" value="CBH99328.1"/>
    <property type="molecule type" value="Genomic_DNA"/>
</dbReference>
<reference evidence="1" key="1">
    <citation type="submission" date="2009-10" db="EMBL/GenBank/DDBJ databases">
        <title>Diversity of trophic interactions inside an arsenic-rich microbial ecosystem.</title>
        <authorList>
            <person name="Bertin P.N."/>
            <person name="Heinrich-Salmeron A."/>
            <person name="Pelletier E."/>
            <person name="Goulhen-Chollet F."/>
            <person name="Arsene-Ploetze F."/>
            <person name="Gallien S."/>
            <person name="Calteau A."/>
            <person name="Vallenet D."/>
            <person name="Casiot C."/>
            <person name="Chane-Woon-Ming B."/>
            <person name="Giloteaux L."/>
            <person name="Barakat M."/>
            <person name="Bonnefoy V."/>
            <person name="Bruneel O."/>
            <person name="Chandler M."/>
            <person name="Cleiss J."/>
            <person name="Duran R."/>
            <person name="Elbaz-Poulichet F."/>
            <person name="Fonknechten N."/>
            <person name="Lauga B."/>
            <person name="Mornico D."/>
            <person name="Ortet P."/>
            <person name="Schaeffer C."/>
            <person name="Siguier P."/>
            <person name="Alexander Thil Smith A."/>
            <person name="Van Dorsselaer A."/>
            <person name="Weissenbach J."/>
            <person name="Medigue C."/>
            <person name="Le Paslier D."/>
        </authorList>
    </citation>
    <scope>NUCLEOTIDE SEQUENCE</scope>
</reference>
<gene>
    <name evidence="1" type="ORF">CARN3_0236</name>
</gene>
<sequence length="46" mass="4989">MKHRESPGNMGILIINDDKRRDGISNGVSSENVAANICVMTSKISE</sequence>
<organism evidence="1">
    <name type="scientific">mine drainage metagenome</name>
    <dbReference type="NCBI Taxonomy" id="410659"/>
    <lineage>
        <taxon>unclassified sequences</taxon>
        <taxon>metagenomes</taxon>
        <taxon>ecological metagenomes</taxon>
    </lineage>
</organism>
<name>E6PWM0_9ZZZZ</name>
<accession>E6PWM0</accession>
<protein>
    <submittedName>
        <fullName evidence="1">Uncharacterized protein</fullName>
    </submittedName>
</protein>
<proteinExistence type="predicted"/>
<dbReference type="AlphaFoldDB" id="E6PWM0"/>
<evidence type="ECO:0000313" key="1">
    <source>
        <dbReference type="EMBL" id="CBH99328.1"/>
    </source>
</evidence>
<comment type="caution">
    <text evidence="1">The sequence shown here is derived from an EMBL/GenBank/DDBJ whole genome shotgun (WGS) entry which is preliminary data.</text>
</comment>